<evidence type="ECO:0000313" key="1">
    <source>
        <dbReference type="EMBL" id="QDT76339.1"/>
    </source>
</evidence>
<accession>A0A517U6S9</accession>
<evidence type="ECO:0000313" key="2">
    <source>
        <dbReference type="Proteomes" id="UP000317909"/>
    </source>
</evidence>
<dbReference type="RefSeq" id="WP_145436574.1">
    <property type="nucleotide sequence ID" value="NZ_CP036340.1"/>
</dbReference>
<dbReference type="OrthoDB" id="266561at2"/>
<reference evidence="1 2" key="1">
    <citation type="submission" date="2019-02" db="EMBL/GenBank/DDBJ databases">
        <title>Deep-cultivation of Planctomycetes and their phenomic and genomic characterization uncovers novel biology.</title>
        <authorList>
            <person name="Wiegand S."/>
            <person name="Jogler M."/>
            <person name="Boedeker C."/>
            <person name="Pinto D."/>
            <person name="Vollmers J."/>
            <person name="Rivas-Marin E."/>
            <person name="Kohn T."/>
            <person name="Peeters S.H."/>
            <person name="Heuer A."/>
            <person name="Rast P."/>
            <person name="Oberbeckmann S."/>
            <person name="Bunk B."/>
            <person name="Jeske O."/>
            <person name="Meyerdierks A."/>
            <person name="Storesund J.E."/>
            <person name="Kallscheuer N."/>
            <person name="Luecker S."/>
            <person name="Lage O.M."/>
            <person name="Pohl T."/>
            <person name="Merkel B.J."/>
            <person name="Hornburger P."/>
            <person name="Mueller R.-W."/>
            <person name="Bruemmer F."/>
            <person name="Labrenz M."/>
            <person name="Spormann A.M."/>
            <person name="Op den Camp H."/>
            <person name="Overmann J."/>
            <person name="Amann R."/>
            <person name="Jetten M.S.M."/>
            <person name="Mascher T."/>
            <person name="Medema M.H."/>
            <person name="Devos D.P."/>
            <person name="Kaster A.-K."/>
            <person name="Ovreas L."/>
            <person name="Rohde M."/>
            <person name="Galperin M.Y."/>
            <person name="Jogler C."/>
        </authorList>
    </citation>
    <scope>NUCLEOTIDE SEQUENCE [LARGE SCALE GENOMIC DNA]</scope>
    <source>
        <strain evidence="1 2">I41</strain>
        <plasmid evidence="2">pi41_1</plasmid>
    </source>
</reference>
<proteinExistence type="predicted"/>
<organism evidence="1 2">
    <name type="scientific">Lacipirellula limnantheis</name>
    <dbReference type="NCBI Taxonomy" id="2528024"/>
    <lineage>
        <taxon>Bacteria</taxon>
        <taxon>Pseudomonadati</taxon>
        <taxon>Planctomycetota</taxon>
        <taxon>Planctomycetia</taxon>
        <taxon>Pirellulales</taxon>
        <taxon>Lacipirellulaceae</taxon>
        <taxon>Lacipirellula</taxon>
    </lineage>
</organism>
<geneLocation type="plasmid" evidence="2">
    <name>pi41_1</name>
</geneLocation>
<keyword evidence="1" id="KW-0614">Plasmid</keyword>
<protein>
    <submittedName>
        <fullName evidence="1">Uncharacterized protein</fullName>
    </submittedName>
</protein>
<keyword evidence="2" id="KW-1185">Reference proteome</keyword>
<dbReference type="KEGG" id="llh:I41_55890"/>
<dbReference type="EMBL" id="CP036340">
    <property type="protein sequence ID" value="QDT76339.1"/>
    <property type="molecule type" value="Genomic_DNA"/>
</dbReference>
<gene>
    <name evidence="1" type="ORF">I41_55890</name>
</gene>
<dbReference type="AlphaFoldDB" id="A0A517U6S9"/>
<sequence length="174" mass="20121">MHYVQGEVKEGKDPRSLDAKMLTKYEVVQSEHRRARRKERGLANLQYVRFQRTWVLLAAKGSHPMKSEERNQFKDIRESPIQIAGYSIYLKQGDWKKKRTKVEPLMRERRPTERRRLASQWCWWGSPAASQPCSAPLVLEARAAKASACPLRLLASASVIRFVAWPITSECKSP</sequence>
<name>A0A517U6S9_9BACT</name>
<dbReference type="Proteomes" id="UP000317909">
    <property type="component" value="Plasmid pI41_1"/>
</dbReference>